<dbReference type="Proteomes" id="UP001054837">
    <property type="component" value="Unassembled WGS sequence"/>
</dbReference>
<keyword evidence="2" id="KW-1185">Reference proteome</keyword>
<evidence type="ECO:0000313" key="2">
    <source>
        <dbReference type="Proteomes" id="UP001054837"/>
    </source>
</evidence>
<reference evidence="1 2" key="1">
    <citation type="submission" date="2021-06" db="EMBL/GenBank/DDBJ databases">
        <title>Caerostris darwini draft genome.</title>
        <authorList>
            <person name="Kono N."/>
            <person name="Arakawa K."/>
        </authorList>
    </citation>
    <scope>NUCLEOTIDE SEQUENCE [LARGE SCALE GENOMIC DNA]</scope>
</reference>
<protein>
    <submittedName>
        <fullName evidence="1">Uncharacterized protein</fullName>
    </submittedName>
</protein>
<proteinExistence type="predicted"/>
<dbReference type="EMBL" id="BPLQ01011596">
    <property type="protein sequence ID" value="GIY59022.1"/>
    <property type="molecule type" value="Genomic_DNA"/>
</dbReference>
<gene>
    <name evidence="1" type="ORF">CDAR_275401</name>
</gene>
<organism evidence="1 2">
    <name type="scientific">Caerostris darwini</name>
    <dbReference type="NCBI Taxonomy" id="1538125"/>
    <lineage>
        <taxon>Eukaryota</taxon>
        <taxon>Metazoa</taxon>
        <taxon>Ecdysozoa</taxon>
        <taxon>Arthropoda</taxon>
        <taxon>Chelicerata</taxon>
        <taxon>Arachnida</taxon>
        <taxon>Araneae</taxon>
        <taxon>Araneomorphae</taxon>
        <taxon>Entelegynae</taxon>
        <taxon>Araneoidea</taxon>
        <taxon>Araneidae</taxon>
        <taxon>Caerostris</taxon>
    </lineage>
</organism>
<sequence>MWDPNTCLSCTSPVHDSSLMQVGEPLQLEAEAELEQVGEPVQLESVVELAAGVGAGGFPGGGGIGAGRGAVAGVRAGVGVIAGGGAARHHNFIVRV</sequence>
<comment type="caution">
    <text evidence="1">The sequence shown here is derived from an EMBL/GenBank/DDBJ whole genome shotgun (WGS) entry which is preliminary data.</text>
</comment>
<evidence type="ECO:0000313" key="1">
    <source>
        <dbReference type="EMBL" id="GIY59022.1"/>
    </source>
</evidence>
<name>A0AAV4UMQ7_9ARAC</name>
<dbReference type="AlphaFoldDB" id="A0AAV4UMQ7"/>
<accession>A0AAV4UMQ7</accession>